<feature type="transmembrane region" description="Helical" evidence="1">
    <location>
        <begin position="199"/>
        <end position="223"/>
    </location>
</feature>
<feature type="transmembrane region" description="Helical" evidence="1">
    <location>
        <begin position="135"/>
        <end position="153"/>
    </location>
</feature>
<feature type="transmembrane region" description="Helical" evidence="1">
    <location>
        <begin position="326"/>
        <end position="345"/>
    </location>
</feature>
<name>A0A921KNN5_9ACTN</name>
<protein>
    <recommendedName>
        <fullName evidence="4">ABC exporter</fullName>
    </recommendedName>
</protein>
<comment type="caution">
    <text evidence="2">The sequence shown here is derived from an EMBL/GenBank/DDBJ whole genome shotgun (WGS) entry which is preliminary data.</text>
</comment>
<organism evidence="2 3">
    <name type="scientific">Thermophilibacter provencensis</name>
    <dbReference type="NCBI Taxonomy" id="1852386"/>
    <lineage>
        <taxon>Bacteria</taxon>
        <taxon>Bacillati</taxon>
        <taxon>Actinomycetota</taxon>
        <taxon>Coriobacteriia</taxon>
        <taxon>Coriobacteriales</taxon>
        <taxon>Atopobiaceae</taxon>
        <taxon>Thermophilibacter</taxon>
    </lineage>
</organism>
<dbReference type="RefSeq" id="WP_274959536.1">
    <property type="nucleotide sequence ID" value="NZ_DYWQ01000136.1"/>
</dbReference>
<feature type="transmembrane region" description="Helical" evidence="1">
    <location>
        <begin position="482"/>
        <end position="499"/>
    </location>
</feature>
<evidence type="ECO:0000313" key="3">
    <source>
        <dbReference type="Proteomes" id="UP000697330"/>
    </source>
</evidence>
<feature type="transmembrane region" description="Helical" evidence="1">
    <location>
        <begin position="79"/>
        <end position="103"/>
    </location>
</feature>
<feature type="transmembrane region" description="Helical" evidence="1">
    <location>
        <begin position="427"/>
        <end position="446"/>
    </location>
</feature>
<accession>A0A921KNN5</accession>
<keyword evidence="1" id="KW-0812">Transmembrane</keyword>
<keyword evidence="1" id="KW-1133">Transmembrane helix</keyword>
<reference evidence="2" key="2">
    <citation type="submission" date="2021-09" db="EMBL/GenBank/DDBJ databases">
        <authorList>
            <person name="Gilroy R."/>
        </authorList>
    </citation>
    <scope>NUCLEOTIDE SEQUENCE</scope>
    <source>
        <strain evidence="2">CHK124-7917</strain>
    </source>
</reference>
<proteinExistence type="predicted"/>
<feature type="transmembrane region" description="Helical" evidence="1">
    <location>
        <begin position="458"/>
        <end position="476"/>
    </location>
</feature>
<feature type="transmembrane region" description="Helical" evidence="1">
    <location>
        <begin position="159"/>
        <end position="179"/>
    </location>
</feature>
<dbReference type="EMBL" id="DYWQ01000136">
    <property type="protein sequence ID" value="HJF45866.1"/>
    <property type="molecule type" value="Genomic_DNA"/>
</dbReference>
<feature type="transmembrane region" description="Helical" evidence="1">
    <location>
        <begin position="351"/>
        <end position="375"/>
    </location>
</feature>
<gene>
    <name evidence="2" type="ORF">K8U72_08825</name>
</gene>
<dbReference type="Proteomes" id="UP000697330">
    <property type="component" value="Unassembled WGS sequence"/>
</dbReference>
<sequence length="500" mass="52698">MGGGARSGGLRALVRLERRHVRASARFLLFAAGADIDEERDLLDRAYQLYLLIFVAVSLVLSFAQILDLAGQLREGLGVAVSARLAHLLLVLAPAAGLVAWGVSDLRETPLRLAAPDITWLARVVRPEELFVVRLLRDLPVIALVSALGGALLGEIASAHLGLWAAMCAALMLAARLFALDTALPRSVAEPHRRRAATVVAYVIVAASGLALLLAAAPLAALLPRALSLGVYSVVVVLLADLLLLGMAGNKSCYADMAFVIDDNELYAARRSMRFLALADAGAYKEACRRRRAQRHRRPRRTWRFRPGRLAPVSHALASLARRPSALLGLFSVGGFLVPMGALVMTLRPGAGVTLCWLVCACLSLCEPLELGHVFREDCRNRLVRSLLPFGRLELLVLDALPALVVTLAASGAVGGVTAAAVGADPVTVVLLCCALDVLLALSCGLDDPAAPVRLGSVLVTGFAFSVLALVVVGLASLLGTAPALACAALLVVLLARTLR</sequence>
<feature type="transmembrane region" description="Helical" evidence="1">
    <location>
        <begin position="49"/>
        <end position="67"/>
    </location>
</feature>
<evidence type="ECO:0000256" key="1">
    <source>
        <dbReference type="SAM" id="Phobius"/>
    </source>
</evidence>
<feature type="transmembrane region" description="Helical" evidence="1">
    <location>
        <begin position="396"/>
        <end position="421"/>
    </location>
</feature>
<keyword evidence="1" id="KW-0472">Membrane</keyword>
<feature type="transmembrane region" description="Helical" evidence="1">
    <location>
        <begin position="229"/>
        <end position="248"/>
    </location>
</feature>
<evidence type="ECO:0000313" key="2">
    <source>
        <dbReference type="EMBL" id="HJF45866.1"/>
    </source>
</evidence>
<reference evidence="2" key="1">
    <citation type="journal article" date="2021" name="PeerJ">
        <title>Extensive microbial diversity within the chicken gut microbiome revealed by metagenomics and culture.</title>
        <authorList>
            <person name="Gilroy R."/>
            <person name="Ravi A."/>
            <person name="Getino M."/>
            <person name="Pursley I."/>
            <person name="Horton D.L."/>
            <person name="Alikhan N.F."/>
            <person name="Baker D."/>
            <person name="Gharbi K."/>
            <person name="Hall N."/>
            <person name="Watson M."/>
            <person name="Adriaenssens E.M."/>
            <person name="Foster-Nyarko E."/>
            <person name="Jarju S."/>
            <person name="Secka A."/>
            <person name="Antonio M."/>
            <person name="Oren A."/>
            <person name="Chaudhuri R.R."/>
            <person name="La Ragione R."/>
            <person name="Hildebrand F."/>
            <person name="Pallen M.J."/>
        </authorList>
    </citation>
    <scope>NUCLEOTIDE SEQUENCE</scope>
    <source>
        <strain evidence="2">CHK124-7917</strain>
    </source>
</reference>
<dbReference type="AlphaFoldDB" id="A0A921KNN5"/>
<evidence type="ECO:0008006" key="4">
    <source>
        <dbReference type="Google" id="ProtNLM"/>
    </source>
</evidence>